<protein>
    <submittedName>
        <fullName evidence="1">Uncharacterized protein</fullName>
    </submittedName>
</protein>
<evidence type="ECO:0000313" key="2">
    <source>
        <dbReference type="Proteomes" id="UP000291343"/>
    </source>
</evidence>
<reference evidence="1 2" key="1">
    <citation type="journal article" date="2017" name="Gigascience">
        <title>Genome sequence of the small brown planthopper, Laodelphax striatellus.</title>
        <authorList>
            <person name="Zhu J."/>
            <person name="Jiang F."/>
            <person name="Wang X."/>
            <person name="Yang P."/>
            <person name="Bao Y."/>
            <person name="Zhao W."/>
            <person name="Wang W."/>
            <person name="Lu H."/>
            <person name="Wang Q."/>
            <person name="Cui N."/>
            <person name="Li J."/>
            <person name="Chen X."/>
            <person name="Luo L."/>
            <person name="Yu J."/>
            <person name="Kang L."/>
            <person name="Cui F."/>
        </authorList>
    </citation>
    <scope>NUCLEOTIDE SEQUENCE [LARGE SCALE GENOMIC DNA]</scope>
    <source>
        <strain evidence="1">Lst14</strain>
    </source>
</reference>
<accession>A0A482X7E3</accession>
<keyword evidence="2" id="KW-1185">Reference proteome</keyword>
<name>A0A482X7E3_LAOST</name>
<evidence type="ECO:0000313" key="1">
    <source>
        <dbReference type="EMBL" id="RZF41819.1"/>
    </source>
</evidence>
<dbReference type="InParanoid" id="A0A482X7E3"/>
<dbReference type="Proteomes" id="UP000291343">
    <property type="component" value="Unassembled WGS sequence"/>
</dbReference>
<sequence>MSPNSERAHCLSLATRGMKGLTTVWQNHLTRNAGLQLSSAIGGWVRKEGGGGMMGLSDSEAVINYRREDKKMWWQGRRRSPSR</sequence>
<dbReference type="AlphaFoldDB" id="A0A482X7E3"/>
<comment type="caution">
    <text evidence="1">The sequence shown here is derived from an EMBL/GenBank/DDBJ whole genome shotgun (WGS) entry which is preliminary data.</text>
</comment>
<dbReference type="EMBL" id="QKKF02016138">
    <property type="protein sequence ID" value="RZF41819.1"/>
    <property type="molecule type" value="Genomic_DNA"/>
</dbReference>
<gene>
    <name evidence="1" type="ORF">LSTR_LSTR005281</name>
</gene>
<proteinExistence type="predicted"/>
<organism evidence="1 2">
    <name type="scientific">Laodelphax striatellus</name>
    <name type="common">Small brown planthopper</name>
    <name type="synonym">Delphax striatella</name>
    <dbReference type="NCBI Taxonomy" id="195883"/>
    <lineage>
        <taxon>Eukaryota</taxon>
        <taxon>Metazoa</taxon>
        <taxon>Ecdysozoa</taxon>
        <taxon>Arthropoda</taxon>
        <taxon>Hexapoda</taxon>
        <taxon>Insecta</taxon>
        <taxon>Pterygota</taxon>
        <taxon>Neoptera</taxon>
        <taxon>Paraneoptera</taxon>
        <taxon>Hemiptera</taxon>
        <taxon>Auchenorrhyncha</taxon>
        <taxon>Fulgoroidea</taxon>
        <taxon>Delphacidae</taxon>
        <taxon>Criomorphinae</taxon>
        <taxon>Laodelphax</taxon>
    </lineage>
</organism>